<keyword evidence="10 16" id="KW-0863">Zinc-finger</keyword>
<organism evidence="19">
    <name type="scientific">Notodromas monacha</name>
    <dbReference type="NCBI Taxonomy" id="399045"/>
    <lineage>
        <taxon>Eukaryota</taxon>
        <taxon>Metazoa</taxon>
        <taxon>Ecdysozoa</taxon>
        <taxon>Arthropoda</taxon>
        <taxon>Crustacea</taxon>
        <taxon>Oligostraca</taxon>
        <taxon>Ostracoda</taxon>
        <taxon>Podocopa</taxon>
        <taxon>Podocopida</taxon>
        <taxon>Cypridocopina</taxon>
        <taxon>Cypridoidea</taxon>
        <taxon>Cyprididae</taxon>
        <taxon>Notodromas</taxon>
    </lineage>
</organism>
<dbReference type="SMART" id="SM00184">
    <property type="entry name" value="RING"/>
    <property type="match status" value="1"/>
</dbReference>
<dbReference type="OrthoDB" id="10064108at2759"/>
<evidence type="ECO:0000256" key="16">
    <source>
        <dbReference type="PROSITE-ProRule" id="PRU00175"/>
    </source>
</evidence>
<dbReference type="EMBL" id="OA884542">
    <property type="protein sequence ID" value="CAD7280952.1"/>
    <property type="molecule type" value="Genomic_DNA"/>
</dbReference>
<dbReference type="InterPro" id="IPR018957">
    <property type="entry name" value="Znf_C3HC4_RING-type"/>
</dbReference>
<protein>
    <recommendedName>
        <fullName evidence="14">E3 ubiquitin-protein ligase RNF10</fullName>
        <ecNumber evidence="6">2.3.2.27</ecNumber>
    </recommendedName>
    <alternativeName>
        <fullName evidence="15">RING finger protein 10</fullName>
    </alternativeName>
</protein>
<feature type="compositionally biased region" description="Basic and acidic residues" evidence="17">
    <location>
        <begin position="694"/>
        <end position="710"/>
    </location>
</feature>
<dbReference type="InterPro" id="IPR039739">
    <property type="entry name" value="MAG2/RNF10"/>
</dbReference>
<evidence type="ECO:0000256" key="11">
    <source>
        <dbReference type="ARBA" id="ARBA00022786"/>
    </source>
</evidence>
<keyword evidence="8" id="KW-0808">Transferase</keyword>
<accession>A0A7R9GHA3</accession>
<evidence type="ECO:0000256" key="3">
    <source>
        <dbReference type="ARBA" id="ARBA00004496"/>
    </source>
</evidence>
<evidence type="ECO:0000256" key="9">
    <source>
        <dbReference type="ARBA" id="ARBA00022723"/>
    </source>
</evidence>
<dbReference type="EMBL" id="CAJPEX010002505">
    <property type="protein sequence ID" value="CAG0921104.1"/>
    <property type="molecule type" value="Genomic_DNA"/>
</dbReference>
<feature type="compositionally biased region" description="Polar residues" evidence="17">
    <location>
        <begin position="406"/>
        <end position="421"/>
    </location>
</feature>
<dbReference type="GO" id="GO:0008270">
    <property type="term" value="F:zinc ion binding"/>
    <property type="evidence" value="ECO:0007669"/>
    <property type="project" value="UniProtKB-KW"/>
</dbReference>
<sequence length="733" mass="83034">MQHDPVVDMERTSKSNPGPKSSTSTTKSLGSNSQQERQKDPQQFGRNPRKNKPNPQKYQSCHDKRPQTRGYTCNTETYRGKTAYEASSGYSAFCDEKKQKKVNLNHLLNFTYQAAAQTSSTSISHGRRHQHKTYLPRYNKELYLQATCQFIVKQTGDYTIHSVDPDHPVEWDLIEQVRLNSPQVPSCPICLYPPTAGKIAKCGHVFCYSCILHYLALSDKPWRKCPICYDPVDRNTLRSLTAVGLKEYNVGDEICLRLLRREKNSVNIHPVENYGGETDAPWTIETDAPRQMYAKVLTASPEQVLEGIVLPEQDELMKQMEDNKDEPEKCFIEEALQLVEKRIEGLIAEKNIFLPLLKENTRKSSSEQAEVWESIVVSPEVETVVYSSAFDETLEEDGANRQRNISESSAGLDSNPDSTVTVDDIEAPTPRKDDKICAQSGARSKIPKTTHYFYQCADGQNVYMHSVNIQMLIEEYGSLENCPPVIKVKIVELEPATMHSDLRAKLRYLQHLPISAQFQIAEVKLGRLVSRETFDLFREKLYEREKRRAKRARSERLREQRIRNQEAQSYERSTGFTYSMHESFSEPLLPPTNFDEDFAPLPSAESPEKFMGRQAEAAAPDGLSFAAMLKEGKKQPTTNVPTLETPKPSGILTLRRRPVTGSDEDDVDMPAPLYRESLGDAIAIAMERANFLKKPVDEKADGRKAAEEGKSKKKKNNKGVMLFQTSMARGSGK</sequence>
<comment type="pathway">
    <text evidence="4">Protein modification; protein ubiquitination.</text>
</comment>
<evidence type="ECO:0000256" key="4">
    <source>
        <dbReference type="ARBA" id="ARBA00004906"/>
    </source>
</evidence>
<evidence type="ECO:0000256" key="6">
    <source>
        <dbReference type="ARBA" id="ARBA00012483"/>
    </source>
</evidence>
<reference evidence="19" key="1">
    <citation type="submission" date="2020-11" db="EMBL/GenBank/DDBJ databases">
        <authorList>
            <person name="Tran Van P."/>
        </authorList>
    </citation>
    <scope>NUCLEOTIDE SEQUENCE</scope>
</reference>
<dbReference type="FunFam" id="3.30.40.10:FF:000112">
    <property type="entry name" value="RING finger protein 10"/>
    <property type="match status" value="1"/>
</dbReference>
<dbReference type="CDD" id="cd16536">
    <property type="entry name" value="RING-HC_RNF10"/>
    <property type="match status" value="1"/>
</dbReference>
<name>A0A7R9GHA3_9CRUS</name>
<evidence type="ECO:0000256" key="5">
    <source>
        <dbReference type="ARBA" id="ARBA00008117"/>
    </source>
</evidence>
<evidence type="ECO:0000256" key="10">
    <source>
        <dbReference type="ARBA" id="ARBA00022771"/>
    </source>
</evidence>
<dbReference type="Proteomes" id="UP000678499">
    <property type="component" value="Unassembled WGS sequence"/>
</dbReference>
<evidence type="ECO:0000256" key="8">
    <source>
        <dbReference type="ARBA" id="ARBA00022679"/>
    </source>
</evidence>
<proteinExistence type="inferred from homology"/>
<dbReference type="PROSITE" id="PS00518">
    <property type="entry name" value="ZF_RING_1"/>
    <property type="match status" value="1"/>
</dbReference>
<keyword evidence="11" id="KW-0833">Ubl conjugation pathway</keyword>
<feature type="compositionally biased region" description="Basic and acidic residues" evidence="17">
    <location>
        <begin position="548"/>
        <end position="564"/>
    </location>
</feature>
<evidence type="ECO:0000256" key="2">
    <source>
        <dbReference type="ARBA" id="ARBA00004123"/>
    </source>
</evidence>
<evidence type="ECO:0000256" key="13">
    <source>
        <dbReference type="ARBA" id="ARBA00023242"/>
    </source>
</evidence>
<comment type="similarity">
    <text evidence="5">Belongs to the RNF10 family.</text>
</comment>
<dbReference type="Pfam" id="PF00097">
    <property type="entry name" value="zf-C3HC4"/>
    <property type="match status" value="1"/>
</dbReference>
<dbReference type="GO" id="GO:0045944">
    <property type="term" value="P:positive regulation of transcription by RNA polymerase II"/>
    <property type="evidence" value="ECO:0007669"/>
    <property type="project" value="TreeGrafter"/>
</dbReference>
<feature type="domain" description="RING-type" evidence="18">
    <location>
        <begin position="187"/>
        <end position="228"/>
    </location>
</feature>
<comment type="subcellular location">
    <subcellularLocation>
        <location evidence="3">Cytoplasm</location>
    </subcellularLocation>
    <subcellularLocation>
        <location evidence="2">Nucleus</location>
    </subcellularLocation>
</comment>
<keyword evidence="9" id="KW-0479">Metal-binding</keyword>
<dbReference type="InterPro" id="IPR013083">
    <property type="entry name" value="Znf_RING/FYVE/PHD"/>
</dbReference>
<feature type="compositionally biased region" description="Basic and acidic residues" evidence="17">
    <location>
        <begin position="1"/>
        <end position="13"/>
    </location>
</feature>
<comment type="catalytic activity">
    <reaction evidence="1">
        <text>S-ubiquitinyl-[E2 ubiquitin-conjugating enzyme]-L-cysteine + [acceptor protein]-L-lysine = [E2 ubiquitin-conjugating enzyme]-L-cysteine + N(6)-ubiquitinyl-[acceptor protein]-L-lysine.</text>
        <dbReference type="EC" id="2.3.2.27"/>
    </reaction>
</comment>
<dbReference type="Gene3D" id="3.30.40.10">
    <property type="entry name" value="Zinc/RING finger domain, C3HC4 (zinc finger)"/>
    <property type="match status" value="1"/>
</dbReference>
<feature type="compositionally biased region" description="Polar residues" evidence="17">
    <location>
        <begin position="723"/>
        <end position="733"/>
    </location>
</feature>
<dbReference type="EC" id="2.3.2.27" evidence="6"/>
<keyword evidence="20" id="KW-1185">Reference proteome</keyword>
<dbReference type="PANTHER" id="PTHR12983">
    <property type="entry name" value="RING FINGER 10 FAMILY MEMBER"/>
    <property type="match status" value="1"/>
</dbReference>
<evidence type="ECO:0000259" key="18">
    <source>
        <dbReference type="PROSITE" id="PS50089"/>
    </source>
</evidence>
<keyword evidence="7" id="KW-0963">Cytoplasm</keyword>
<dbReference type="PANTHER" id="PTHR12983:SF9">
    <property type="entry name" value="E3 UBIQUITIN-PROTEIN LIGASE RNF10"/>
    <property type="match status" value="1"/>
</dbReference>
<evidence type="ECO:0000256" key="12">
    <source>
        <dbReference type="ARBA" id="ARBA00022833"/>
    </source>
</evidence>
<dbReference type="GO" id="GO:0061630">
    <property type="term" value="F:ubiquitin protein ligase activity"/>
    <property type="evidence" value="ECO:0007669"/>
    <property type="project" value="UniProtKB-EC"/>
</dbReference>
<evidence type="ECO:0000256" key="1">
    <source>
        <dbReference type="ARBA" id="ARBA00000900"/>
    </source>
</evidence>
<gene>
    <name evidence="19" type="ORF">NMOB1V02_LOCUS8608</name>
</gene>
<dbReference type="AlphaFoldDB" id="A0A7R9GHA3"/>
<feature type="compositionally biased region" description="Low complexity" evidence="17">
    <location>
        <begin position="14"/>
        <end position="33"/>
    </location>
</feature>
<dbReference type="PROSITE" id="PS50089">
    <property type="entry name" value="ZF_RING_2"/>
    <property type="match status" value="1"/>
</dbReference>
<keyword evidence="13" id="KW-0539">Nucleus</keyword>
<keyword evidence="12" id="KW-0862">Zinc</keyword>
<dbReference type="GO" id="GO:0005634">
    <property type="term" value="C:nucleus"/>
    <property type="evidence" value="ECO:0007669"/>
    <property type="project" value="UniProtKB-SubCell"/>
</dbReference>
<dbReference type="InterPro" id="IPR001841">
    <property type="entry name" value="Znf_RING"/>
</dbReference>
<dbReference type="SUPFAM" id="SSF57850">
    <property type="entry name" value="RING/U-box"/>
    <property type="match status" value="1"/>
</dbReference>
<evidence type="ECO:0000256" key="15">
    <source>
        <dbReference type="ARBA" id="ARBA00035390"/>
    </source>
</evidence>
<evidence type="ECO:0000313" key="19">
    <source>
        <dbReference type="EMBL" id="CAD7280952.1"/>
    </source>
</evidence>
<feature type="region of interest" description="Disordered" evidence="17">
    <location>
        <begin position="694"/>
        <end position="733"/>
    </location>
</feature>
<evidence type="ECO:0000256" key="14">
    <source>
        <dbReference type="ARBA" id="ARBA00035131"/>
    </source>
</evidence>
<feature type="region of interest" description="Disordered" evidence="17">
    <location>
        <begin position="548"/>
        <end position="570"/>
    </location>
</feature>
<feature type="region of interest" description="Disordered" evidence="17">
    <location>
        <begin position="406"/>
        <end position="438"/>
    </location>
</feature>
<evidence type="ECO:0000256" key="7">
    <source>
        <dbReference type="ARBA" id="ARBA00022490"/>
    </source>
</evidence>
<feature type="region of interest" description="Disordered" evidence="17">
    <location>
        <begin position="1"/>
        <end position="73"/>
    </location>
</feature>
<dbReference type="InterPro" id="IPR017907">
    <property type="entry name" value="Znf_RING_CS"/>
</dbReference>
<evidence type="ECO:0000256" key="17">
    <source>
        <dbReference type="SAM" id="MobiDB-lite"/>
    </source>
</evidence>
<dbReference type="GO" id="GO:0005737">
    <property type="term" value="C:cytoplasm"/>
    <property type="evidence" value="ECO:0007669"/>
    <property type="project" value="UniProtKB-SubCell"/>
</dbReference>
<dbReference type="GO" id="GO:0000976">
    <property type="term" value="F:transcription cis-regulatory region binding"/>
    <property type="evidence" value="ECO:0007669"/>
    <property type="project" value="TreeGrafter"/>
</dbReference>
<evidence type="ECO:0000313" key="20">
    <source>
        <dbReference type="Proteomes" id="UP000678499"/>
    </source>
</evidence>